<keyword evidence="6" id="KW-1185">Reference proteome</keyword>
<dbReference type="InterPro" id="IPR004843">
    <property type="entry name" value="Calcineurin-like_PHP"/>
</dbReference>
<feature type="domain" description="Calcineurin-like phosphoesterase C-terminal" evidence="3">
    <location>
        <begin position="345"/>
        <end position="510"/>
    </location>
</feature>
<dbReference type="RefSeq" id="WP_097120063.1">
    <property type="nucleotide sequence ID" value="NZ_OCND01000001.1"/>
</dbReference>
<dbReference type="InterPro" id="IPR051918">
    <property type="entry name" value="STPP_CPPED1"/>
</dbReference>
<dbReference type="SUPFAM" id="SSF56300">
    <property type="entry name" value="Metallo-dependent phosphatases"/>
    <property type="match status" value="1"/>
</dbReference>
<accession>A0A286CW73</accession>
<dbReference type="PANTHER" id="PTHR43143:SF6">
    <property type="entry name" value="BLL3016 PROTEIN"/>
    <property type="match status" value="1"/>
</dbReference>
<dbReference type="Pfam" id="PF00149">
    <property type="entry name" value="Metallophos"/>
    <property type="match status" value="1"/>
</dbReference>
<dbReference type="GO" id="GO:0016787">
    <property type="term" value="F:hydrolase activity"/>
    <property type="evidence" value="ECO:0007669"/>
    <property type="project" value="InterPro"/>
</dbReference>
<evidence type="ECO:0000259" key="3">
    <source>
        <dbReference type="Pfam" id="PF16370"/>
    </source>
</evidence>
<organism evidence="5 6">
    <name type="scientific">Pseudoxanthomonas wuyuanensis</name>
    <dbReference type="NCBI Taxonomy" id="1073196"/>
    <lineage>
        <taxon>Bacteria</taxon>
        <taxon>Pseudomonadati</taxon>
        <taxon>Pseudomonadota</taxon>
        <taxon>Gammaproteobacteria</taxon>
        <taxon>Lysobacterales</taxon>
        <taxon>Lysobacteraceae</taxon>
        <taxon>Pseudoxanthomonas</taxon>
    </lineage>
</organism>
<dbReference type="AlphaFoldDB" id="A0A286CW73"/>
<dbReference type="Gene3D" id="3.60.21.10">
    <property type="match status" value="1"/>
</dbReference>
<dbReference type="Gene3D" id="2.60.40.10">
    <property type="entry name" value="Immunoglobulins"/>
    <property type="match status" value="1"/>
</dbReference>
<dbReference type="OrthoDB" id="9784378at2"/>
<gene>
    <name evidence="5" type="ORF">SAMN06296416_101258</name>
</gene>
<dbReference type="EMBL" id="OCND01000001">
    <property type="protein sequence ID" value="SOD50671.1"/>
    <property type="molecule type" value="Genomic_DNA"/>
</dbReference>
<proteinExistence type="predicted"/>
<dbReference type="InterPro" id="IPR029052">
    <property type="entry name" value="Metallo-depent_PP-like"/>
</dbReference>
<evidence type="ECO:0000313" key="5">
    <source>
        <dbReference type="EMBL" id="SOD50671.1"/>
    </source>
</evidence>
<dbReference type="InterPro" id="IPR013783">
    <property type="entry name" value="Ig-like_fold"/>
</dbReference>
<dbReference type="SUPFAM" id="SSF117074">
    <property type="entry name" value="Hypothetical protein PA1324"/>
    <property type="match status" value="1"/>
</dbReference>
<reference evidence="5 6" key="1">
    <citation type="submission" date="2017-09" db="EMBL/GenBank/DDBJ databases">
        <authorList>
            <person name="Ehlers B."/>
            <person name="Leendertz F.H."/>
        </authorList>
    </citation>
    <scope>NUCLEOTIDE SEQUENCE [LARGE SCALE GENOMIC DNA]</scope>
    <source>
        <strain evidence="5 6">CGMCC 1.10978</strain>
    </source>
</reference>
<feature type="chain" id="PRO_5013216369" evidence="1">
    <location>
        <begin position="20"/>
        <end position="526"/>
    </location>
</feature>
<evidence type="ECO:0000256" key="1">
    <source>
        <dbReference type="SAM" id="SignalP"/>
    </source>
</evidence>
<dbReference type="PANTHER" id="PTHR43143">
    <property type="entry name" value="METALLOPHOSPHOESTERASE, CALCINEURIN SUPERFAMILY"/>
    <property type="match status" value="1"/>
</dbReference>
<dbReference type="InterPro" id="IPR032285">
    <property type="entry name" value="Metallophos_N"/>
</dbReference>
<evidence type="ECO:0000259" key="2">
    <source>
        <dbReference type="Pfam" id="PF00149"/>
    </source>
</evidence>
<protein>
    <submittedName>
        <fullName evidence="5">Calcineurin-like phosphoesterase</fullName>
    </submittedName>
</protein>
<dbReference type="Pfam" id="PF16370">
    <property type="entry name" value="MetallophosC"/>
    <property type="match status" value="1"/>
</dbReference>
<dbReference type="Pfam" id="PF16371">
    <property type="entry name" value="MetallophosN"/>
    <property type="match status" value="1"/>
</dbReference>
<feature type="domain" description="Calcineurin-like phosphoesterase" evidence="2">
    <location>
        <begin position="167"/>
        <end position="325"/>
    </location>
</feature>
<sequence length="526" mass="58234">MRHLLSVISLLWLAAPAQASPHCEGGQVWEDRNGNGHYDAGETPLTGIKLSDGVEVFITDADGRYRFAPVEGRTLFVIKPAGYDVPRRADGIPDFWTHARTTPGPALKYGGIPAGSPGCRDFGLIPRATLAQSPDLEALIFADTQTKSLTDVGYYRRDIVEPLIGRHTAQLGLTLGDVVDDDLSLYPALNTQTARLQVPWLHIPGNHDLDFDAGSDGDSLLTFRHHFGPDTFAWEEERMTFIGMDDVIYRPGQKPAYVGGFREDQFAFLQAYLPTVRKDRLLVLGVHIPLFDTGGGSFRAADRQRLFELLRDFPHVLLLSGHTHTQRHWYHDAATGWHGPQPLHEYNVGTACGAFWSGVKDADGIPDATMADGTPNGYARLKVATGGDYALSWHPARDAQDPAIGLHAPKVLRQGAYPAWGVYANVYLGDDRTRVEYRVDGGEWKPMQKVSQPDPRLLAENMRDDLADALRGYDRSPEAKPSQHLWRGALPTSLPAGEYRIDVRASGRWHDEVSASTRYRLQSATE</sequence>
<feature type="domain" description="Calcineurin-like phosphoesterase N-terminal" evidence="4">
    <location>
        <begin position="39"/>
        <end position="100"/>
    </location>
</feature>
<evidence type="ECO:0000259" key="4">
    <source>
        <dbReference type="Pfam" id="PF16371"/>
    </source>
</evidence>
<dbReference type="InterPro" id="IPR032288">
    <property type="entry name" value="Metallophos_C"/>
</dbReference>
<feature type="signal peptide" evidence="1">
    <location>
        <begin position="1"/>
        <end position="19"/>
    </location>
</feature>
<evidence type="ECO:0000313" key="6">
    <source>
        <dbReference type="Proteomes" id="UP000219374"/>
    </source>
</evidence>
<name>A0A286CW73_9GAMM</name>
<keyword evidence="1" id="KW-0732">Signal</keyword>
<dbReference type="Proteomes" id="UP000219374">
    <property type="component" value="Unassembled WGS sequence"/>
</dbReference>